<evidence type="ECO:0000313" key="4">
    <source>
        <dbReference type="Proteomes" id="UP000292564"/>
    </source>
</evidence>
<evidence type="ECO:0000313" key="3">
    <source>
        <dbReference type="EMBL" id="RZU50698.1"/>
    </source>
</evidence>
<evidence type="ECO:0000256" key="1">
    <source>
        <dbReference type="SAM" id="SignalP"/>
    </source>
</evidence>
<feature type="domain" description="PLL-like beta propeller" evidence="2">
    <location>
        <begin position="73"/>
        <end position="319"/>
    </location>
</feature>
<name>A0A4Q7ZIM5_9ACTN</name>
<dbReference type="SUPFAM" id="SSF89372">
    <property type="entry name" value="Fucose-specific lectin"/>
    <property type="match status" value="1"/>
</dbReference>
<keyword evidence="1" id="KW-0732">Signal</keyword>
<dbReference type="Proteomes" id="UP000292564">
    <property type="component" value="Unassembled WGS sequence"/>
</dbReference>
<proteinExistence type="predicted"/>
<gene>
    <name evidence="3" type="ORF">EV385_2478</name>
</gene>
<dbReference type="Gene3D" id="2.120.10.70">
    <property type="entry name" value="Fucose-specific lectin"/>
    <property type="match status" value="1"/>
</dbReference>
<organism evidence="3 4">
    <name type="scientific">Krasilnikovia cinnamomea</name>
    <dbReference type="NCBI Taxonomy" id="349313"/>
    <lineage>
        <taxon>Bacteria</taxon>
        <taxon>Bacillati</taxon>
        <taxon>Actinomycetota</taxon>
        <taxon>Actinomycetes</taxon>
        <taxon>Micromonosporales</taxon>
        <taxon>Micromonosporaceae</taxon>
        <taxon>Krasilnikovia</taxon>
    </lineage>
</organism>
<comment type="caution">
    <text evidence="3">The sequence shown here is derived from an EMBL/GenBank/DDBJ whole genome shotgun (WGS) entry which is preliminary data.</text>
</comment>
<protein>
    <recommendedName>
        <fullName evidence="2">PLL-like beta propeller domain-containing protein</fullName>
    </recommendedName>
</protein>
<feature type="signal peptide" evidence="1">
    <location>
        <begin position="1"/>
        <end position="26"/>
    </location>
</feature>
<reference evidence="3 4" key="1">
    <citation type="submission" date="2019-02" db="EMBL/GenBank/DDBJ databases">
        <title>Sequencing the genomes of 1000 actinobacteria strains.</title>
        <authorList>
            <person name="Klenk H.-P."/>
        </authorList>
    </citation>
    <scope>NUCLEOTIDE SEQUENCE [LARGE SCALE GENOMIC DNA]</scope>
    <source>
        <strain evidence="3 4">DSM 45162</strain>
    </source>
</reference>
<evidence type="ECO:0000259" key="2">
    <source>
        <dbReference type="Pfam" id="PF26607"/>
    </source>
</evidence>
<dbReference type="AlphaFoldDB" id="A0A4Q7ZIM5"/>
<keyword evidence="4" id="KW-1185">Reference proteome</keyword>
<accession>A0A4Q7ZIM5</accession>
<dbReference type="Pfam" id="PF26607">
    <property type="entry name" value="DUF8189"/>
    <property type="match status" value="1"/>
</dbReference>
<dbReference type="EMBL" id="SHKY01000001">
    <property type="protein sequence ID" value="RZU50698.1"/>
    <property type="molecule type" value="Genomic_DNA"/>
</dbReference>
<sequence length="361" mass="37868">MRTKRTILPVVVGLLATLLAPGTATAAPNLSCREVGGADQKDPALVAMPNGSVEHYKTGSGSNVVRFEIDPRTSALNNLQNLGGFARSEPVATSWGAGHSAVAVRGGDEALYVMQFDNGASTGWQNLGGVLTWNPELVSTRPGHLIAFYRGTNKQLWYLEYVNGVWGPHTSLGGVLTSSPIAVSTGPGHVGVFTRGQANDLYYVERIGSTWSGWVGLGGRFAVDPVAVKRGPGIDVFVRGLDSKVYGISYNGSSWGSYYPLGAPPNGAVSEPGAAVTSSGELVAFVRGGEDRTGSRPIWRNSSFDGGATWSGWIVVDQIQAFTSANNPEATANAFGGWTVASTNLPPGAQFGLFRTCSFVP</sequence>
<dbReference type="InterPro" id="IPR058502">
    <property type="entry name" value="PLL-like_beta-prop"/>
</dbReference>
<feature type="chain" id="PRO_5020235555" description="PLL-like beta propeller domain-containing protein" evidence="1">
    <location>
        <begin position="27"/>
        <end position="361"/>
    </location>
</feature>